<feature type="domain" description="UBC core" evidence="3">
    <location>
        <begin position="678"/>
        <end position="857"/>
    </location>
</feature>
<sequence length="944" mass="105191">MDPLLSDSDWETSSEFGSMEDQEEVEFYYGGQAQSILSSLEESIGKIDDFLSFERGFIHGDMVCSVTDPAGQMGRVISIDMLVDLENVHGKMVKNVNSKNLLKIRSISIGDYVVCGAWVGRVNKVVDRLTVVFDDGTKCEITAQDQEKLLPISPNILEDSQYPYYPGQRIQVKVSTVSKSAGWLCGTWKENQDEGTVSTVEPGLVYVDWLASVLTGDESDLPSPPRVLDSKRLTLLSCFLHANWQLGDWCLLPISDHEAVAEQAFHSDSTRELITNRHKKLESGFKRRGLSSNVDEIFVIVKTKTKVDVEWQDGSITLGLDSKTLLPVNVANAHEFWPEQFVMDKGNCDDPHISCSLRWGVVQGVDAKERTVKVQWKTITSPQANDLDGEQMVETVSAYELVEHPDYSYCFGDFVFKLGKDQFGGQGVKGYLNAEVLIGEEGALQGKNFGSDNNEFSDKLYLSSIGNVTGFRGGFVEVKWAAGITSKVAPYEIFRIDKNEGSAAVSMEEDVEDLSQEMNEFDKNSSQKGKGLVNSDVGGEGCNKSFGSSSSFFLPKAAIGFFTSIAASLLGSLGSTSVCESLPLVHISEVEKGSGISSEKEVLETSELCIESHPMAELEIFDKKRESEEFQLGKDLPHSTSNENPNNFRQFDMIPDCPDHHFLGPSEGLALAELIPVHCIFYLIGETNLVKKSSAGMEHSREKSSWLKQSMYVFLRKEWISFEQPLLVHRTPYHDGLFFFDIYLPQSILMNHRCCEQIFMQMVHYISGGLRVNPNLYESGKVCLSLLNTWTGKGTEVWNPGSSTILQVLLSLQALVLNEKPYFNEAGYDQQMGRAEGEKNSVSYNENAFLMTCKSMLYLLRKPPKHYEALVEEHFSQRSQYILMACKSHMEGAPVGCDAEFGQNEYQKGGSTGFKIMLGKLLVKLLEAFSEKGINCSQFTIPEK</sequence>
<evidence type="ECO:0000313" key="5">
    <source>
        <dbReference type="Proteomes" id="UP000796880"/>
    </source>
</evidence>
<dbReference type="PANTHER" id="PTHR46116">
    <property type="entry name" value="(E3-INDEPENDENT) E2 UBIQUITIN-CONJUGATING ENZYME"/>
    <property type="match status" value="1"/>
</dbReference>
<dbReference type="Pfam" id="PF23043">
    <property type="entry name" value="SH3-B_UBE2O"/>
    <property type="match status" value="1"/>
</dbReference>
<keyword evidence="5" id="KW-1185">Reference proteome</keyword>
<dbReference type="AlphaFoldDB" id="A0A8K0MMV1"/>
<accession>A0A8K0MMV1</accession>
<dbReference type="EMBL" id="VOIH02000003">
    <property type="protein sequence ID" value="KAF3451478.1"/>
    <property type="molecule type" value="Genomic_DNA"/>
</dbReference>
<dbReference type="GO" id="GO:0061631">
    <property type="term" value="F:ubiquitin conjugating enzyme activity"/>
    <property type="evidence" value="ECO:0007669"/>
    <property type="project" value="TreeGrafter"/>
</dbReference>
<dbReference type="InterPro" id="IPR057735">
    <property type="entry name" value="UBE2O-like_tSH3-B"/>
</dbReference>
<organism evidence="4 5">
    <name type="scientific">Rhamnella rubrinervis</name>
    <dbReference type="NCBI Taxonomy" id="2594499"/>
    <lineage>
        <taxon>Eukaryota</taxon>
        <taxon>Viridiplantae</taxon>
        <taxon>Streptophyta</taxon>
        <taxon>Embryophyta</taxon>
        <taxon>Tracheophyta</taxon>
        <taxon>Spermatophyta</taxon>
        <taxon>Magnoliopsida</taxon>
        <taxon>eudicotyledons</taxon>
        <taxon>Gunneridae</taxon>
        <taxon>Pentapetalae</taxon>
        <taxon>rosids</taxon>
        <taxon>fabids</taxon>
        <taxon>Rosales</taxon>
        <taxon>Rhamnaceae</taxon>
        <taxon>rhamnoid group</taxon>
        <taxon>Rhamneae</taxon>
        <taxon>Rhamnella</taxon>
    </lineage>
</organism>
<dbReference type="SMART" id="SM00212">
    <property type="entry name" value="UBCc"/>
    <property type="match status" value="1"/>
</dbReference>
<gene>
    <name evidence="4" type="ORF">FNV43_RR07573</name>
</gene>
<dbReference type="Proteomes" id="UP000796880">
    <property type="component" value="Unassembled WGS sequence"/>
</dbReference>
<comment type="caution">
    <text evidence="4">The sequence shown here is derived from an EMBL/GenBank/DDBJ whole genome shotgun (WGS) entry which is preliminary data.</text>
</comment>
<dbReference type="PROSITE" id="PS50127">
    <property type="entry name" value="UBC_2"/>
    <property type="match status" value="1"/>
</dbReference>
<dbReference type="SUPFAM" id="SSF54495">
    <property type="entry name" value="UBC-like"/>
    <property type="match status" value="1"/>
</dbReference>
<keyword evidence="2" id="KW-0833">Ubl conjugation pathway</keyword>
<dbReference type="InterPro" id="IPR016135">
    <property type="entry name" value="UBQ-conjugating_enzyme/RWD"/>
</dbReference>
<dbReference type="InterPro" id="IPR000608">
    <property type="entry name" value="UBC"/>
</dbReference>
<evidence type="ECO:0000259" key="3">
    <source>
        <dbReference type="PROSITE" id="PS50127"/>
    </source>
</evidence>
<proteinExistence type="predicted"/>
<dbReference type="CDD" id="cd23837">
    <property type="entry name" value="UBCc_UBE2O"/>
    <property type="match status" value="1"/>
</dbReference>
<dbReference type="Pfam" id="PF00179">
    <property type="entry name" value="UQ_con"/>
    <property type="match status" value="1"/>
</dbReference>
<evidence type="ECO:0000256" key="2">
    <source>
        <dbReference type="ARBA" id="ARBA00022786"/>
    </source>
</evidence>
<dbReference type="InterPro" id="IPR057734">
    <property type="entry name" value="UBE2O-like_SH3-C"/>
</dbReference>
<dbReference type="InterPro" id="IPR057733">
    <property type="entry name" value="UBE2O-like_SH3-B"/>
</dbReference>
<dbReference type="Pfam" id="PF23046">
    <property type="entry name" value="tSH3-B_UBE2O"/>
    <property type="match status" value="1"/>
</dbReference>
<reference evidence="4" key="1">
    <citation type="submission" date="2020-03" db="EMBL/GenBank/DDBJ databases">
        <title>A high-quality chromosome-level genome assembly of a woody plant with both climbing and erect habits, Rhamnella rubrinervis.</title>
        <authorList>
            <person name="Lu Z."/>
            <person name="Yang Y."/>
            <person name="Zhu X."/>
            <person name="Sun Y."/>
        </authorList>
    </citation>
    <scope>NUCLEOTIDE SEQUENCE</scope>
    <source>
        <strain evidence="4">BYM</strain>
        <tissue evidence="4">Leaf</tissue>
    </source>
</reference>
<evidence type="ECO:0000256" key="1">
    <source>
        <dbReference type="ARBA" id="ARBA00022679"/>
    </source>
</evidence>
<dbReference type="Gene3D" id="3.10.110.10">
    <property type="entry name" value="Ubiquitin Conjugating Enzyme"/>
    <property type="match status" value="1"/>
</dbReference>
<dbReference type="OrthoDB" id="47801at2759"/>
<protein>
    <recommendedName>
        <fullName evidence="3">UBC core domain-containing protein</fullName>
    </recommendedName>
</protein>
<dbReference type="Pfam" id="PF23044">
    <property type="entry name" value="SH3-C_UBE2O"/>
    <property type="match status" value="1"/>
</dbReference>
<dbReference type="PANTHER" id="PTHR46116:SF15">
    <property type="entry name" value="(E3-INDEPENDENT) E2 UBIQUITIN-CONJUGATING ENZYME"/>
    <property type="match status" value="1"/>
</dbReference>
<name>A0A8K0MMV1_9ROSA</name>
<evidence type="ECO:0000313" key="4">
    <source>
        <dbReference type="EMBL" id="KAF3451478.1"/>
    </source>
</evidence>
<keyword evidence="1" id="KW-0808">Transferase</keyword>